<keyword evidence="3" id="KW-1185">Reference proteome</keyword>
<protein>
    <submittedName>
        <fullName evidence="2">Uncharacterized protein</fullName>
    </submittedName>
</protein>
<evidence type="ECO:0000256" key="1">
    <source>
        <dbReference type="SAM" id="MobiDB-lite"/>
    </source>
</evidence>
<dbReference type="Proteomes" id="UP000031036">
    <property type="component" value="Unassembled WGS sequence"/>
</dbReference>
<evidence type="ECO:0000313" key="3">
    <source>
        <dbReference type="Proteomes" id="UP000031036"/>
    </source>
</evidence>
<dbReference type="EMBL" id="JPKZ01000532">
    <property type="protein sequence ID" value="KHN86659.1"/>
    <property type="molecule type" value="Genomic_DNA"/>
</dbReference>
<comment type="caution">
    <text evidence="2">The sequence shown here is derived from an EMBL/GenBank/DDBJ whole genome shotgun (WGS) entry which is preliminary data.</text>
</comment>
<feature type="region of interest" description="Disordered" evidence="1">
    <location>
        <begin position="28"/>
        <end position="63"/>
    </location>
</feature>
<evidence type="ECO:0000313" key="2">
    <source>
        <dbReference type="EMBL" id="KHN86659.1"/>
    </source>
</evidence>
<dbReference type="AlphaFoldDB" id="A0A0B2VYZ4"/>
<proteinExistence type="predicted"/>
<organism evidence="2 3">
    <name type="scientific">Toxocara canis</name>
    <name type="common">Canine roundworm</name>
    <dbReference type="NCBI Taxonomy" id="6265"/>
    <lineage>
        <taxon>Eukaryota</taxon>
        <taxon>Metazoa</taxon>
        <taxon>Ecdysozoa</taxon>
        <taxon>Nematoda</taxon>
        <taxon>Chromadorea</taxon>
        <taxon>Rhabditida</taxon>
        <taxon>Spirurina</taxon>
        <taxon>Ascaridomorpha</taxon>
        <taxon>Ascaridoidea</taxon>
        <taxon>Toxocaridae</taxon>
        <taxon>Toxocara</taxon>
    </lineage>
</organism>
<name>A0A0B2VYZ4_TOXCA</name>
<gene>
    <name evidence="2" type="ORF">Tcan_00262</name>
</gene>
<reference evidence="2 3" key="1">
    <citation type="submission" date="2014-11" db="EMBL/GenBank/DDBJ databases">
        <title>Genetic blueprint of the zoonotic pathogen Toxocara canis.</title>
        <authorList>
            <person name="Zhu X.-Q."/>
            <person name="Korhonen P.K."/>
            <person name="Cai H."/>
            <person name="Young N.D."/>
            <person name="Nejsum P."/>
            <person name="von Samson-Himmelstjerna G."/>
            <person name="Boag P.R."/>
            <person name="Tan P."/>
            <person name="Li Q."/>
            <person name="Min J."/>
            <person name="Yang Y."/>
            <person name="Wang X."/>
            <person name="Fang X."/>
            <person name="Hall R.S."/>
            <person name="Hofmann A."/>
            <person name="Sternberg P.W."/>
            <person name="Jex A.R."/>
            <person name="Gasser R.B."/>
        </authorList>
    </citation>
    <scope>NUCLEOTIDE SEQUENCE [LARGE SCALE GENOMIC DNA]</scope>
    <source>
        <strain evidence="2">PN_DK_2014</strain>
    </source>
</reference>
<accession>A0A0B2VYZ4</accession>
<sequence length="106" mass="12017">MYLVTNNYRLRFANSIATIRWLESQVSDPFPGGKGRMKKTNTKRDGAINRSRRSGRLNRCNQSSPSLTRAIRVLIREPSAAGSNERPEEVVLQRPVYSTSAIYPHP</sequence>